<proteinExistence type="predicted"/>
<dbReference type="EMBL" id="BK015861">
    <property type="protein sequence ID" value="DAD70222.1"/>
    <property type="molecule type" value="Genomic_DNA"/>
</dbReference>
<sequence>MLASFEEVEAVAAEPVMQAVVGDDFTRSDKYKWYDQYEDSAYSTIDKLKNIKMDDNQINLTQEDNSQFIPFEMPRYYDGVDLMQMLIQVHYVNKENQDGIATPVNVTYSVDKIHFNWLVDKNVTNVEGEVDFEITATGSNEKNESYLWKSRPNGKLNILKSLAGNGVIKPSDDWYTGFVQLMDEKVSEATKQAQAAAQSATEAKTAVANVDSKISSAAAGIKHELQADLDANYAKKTELDTLKNKVDNLNGLADFDVTFNNDTKEMTFLNGSEEIKKVAIDTSPSAEWVTAYGKTVDSKVSAAVTPVQTELTEYKTANDKAVKDLQDSVGNLPETLKTSYYNKEATDKLLKEKADASVIDGIRNDVTQAKNNVADMQGTVDSLNTAVGEIQGKLDDIGKNAGHEYDITYEDSKLTLMEDGTPKTQVTIVGGGGGGPAAGSTITIERIGESAITAVAGDPVVVKFRFTSVDSAGDDTGNATGTWYVGNTKVATQTIMQGENSFDITKYLHSGENQIRLTVVDSMDTTGSKKWSANVVDFYLESTFDDSLFYSGEVTVRYTPYGSVEKKIDFALDGKSIGGTTTSVTGRQMTYSIPVQKHGSHLLEISMTAEINSKTVKSNVIKKDIMWVAEGETAPIISCAVRDYETKQYNKVSIEYTVYDPASSTSTVKLAVDGVTESTLTVGRTKQIWSFKSANKGKHTLTITCGETVKTISVNVVDLGVVIEPVTTNLAFDFNPSGKTNASADRLWTDGQTSLSVSDNFDWSNGGYQIDSDGDTYFCVKAGTKATIDYKLFADDAKKLGKNFKMIFKTTNVRDYNATALTCLNGGIGLNVQAQKVALTSEQNSIELPTCEDDFMEFELNILPDSQYREMVLWLDGIPCRVQLYESSDSFTQANPVGITIGSDDCDVLIYRMKSYMMNLTDDEILDNFIADAKNADEMIERYNRNNITDASGELNPDILAERCPDLRVIKISAPTFTTGKKNEVANTVIQQIYKNGRAVEDNWTANGSHKGQGTSSDHYGESARNIDINCKGGFTFGDESTGSVYALTENSVAENYFNIKVNVASSENANNALLADDFNEFNPYIRQARKDNPKVRDTMAFYPCVVFVQETDIENSTVFHDGKWHFYACGDIGNSKKNSNTMGMDPDNHKEVIIEIDNNTDEQTRFLSGDFSQETWDGDHSFEFRYINKACTEEEVQAAKDAWIRVQNWVVNASDEEFKAHFEDYFVMDSALYHYLFTERHTMVDNRAKNVFPHTSDLIHWDFCFDYDNDTAQGNDNEGGLTLSYGYEDTDTIGTKSVFNASDSKLWCKIRDLFPDKLAAMFRDRENALAWSASRILKKFEDYQNVKPERLWVMDMRRKYFRTYEENGTTSYLPMMHGNKRHQRRQFQKYQEKYMASKYSGSAATSDDMTIRGYTPVNWTGVKPDGTFHIVPYADTYVSVLYGSNPVKVRGKRGQTYEIKCPIAAMNDTEVYVYNASLIRSIGDISGFYPGYVDFSHGVKLTDLQIGSGVEGYSNTNLTDFAVGNNTLLEHLNLQNVPKLQKSISLAGCTNLTEFLADGSGITGVVFAMGGKIKKATLPGIASLTAKNLNYLTDLTISDYSKITTLVAENCPTIDLVEMLGKCTGLNRVRITGVDWHLENTSLLNKLLAMTGLDENGYNAEHSVLAGKINVPVLREKELEIFNEQWPDLKLTYNTLINTFAWTFVNKDGKVLDVQYVDKGGKAVDPVTRADNPIPTPTLESTISTDFTFSGWDTEFTPAFSNMTVTAVYTESVRKYTVRYMNRGIVMQSTVAPYGTTVLYTGETPTYTGEESAYKFYFFSGWDKGGYVTGDKDINAVYDSFEYTSGCFDGKEIGDMKPVEIYAMTKVGVESSVVTDKDQVQITFGSDFSYDDIKENVLVKSPIEFTGKNYLDTGVKLLDEDRDFVLAIDYMMAATTTANSVLAQCYQQNGMNGFRLWYNNGVKAAWGTSSSKESAASTGAREMLVIRHVKGDNNLYIYTSNISGVDIGYENLQRDRTTKTDATLVFGCSKADDGAFENHAVGSVYWSKIWFADLGDAACRELASWTHETRTYEVAGFKRYYLSDNTSKRCSITLLDTVLLGGKMQMDKDYNNNGGWAKPTTLNTYLNSRLYKALPIGWRQLIKKVQIPGSIGGGKTDIATSDCYFAVPSIIEVYPTQNYEPYIYEGTGISFMTTNESRKCKDQNGVYQMYWTRSPFVYNNYSSYYIAINADGDMSNYETPNTSYSVRDMFSI</sequence>
<accession>A0A8S5LJM6</accession>
<dbReference type="Pfam" id="PF19789">
    <property type="entry name" value="DUF6273"/>
    <property type="match status" value="1"/>
</dbReference>
<dbReference type="InterPro" id="IPR046240">
    <property type="entry name" value="DUF6273"/>
</dbReference>
<reference evidence="2" key="1">
    <citation type="journal article" date="2021" name="Proc. Natl. Acad. Sci. U.S.A.">
        <title>A Catalog of Tens of Thousands of Viruses from Human Metagenomes Reveals Hidden Associations with Chronic Diseases.</title>
        <authorList>
            <person name="Tisza M.J."/>
            <person name="Buck C.B."/>
        </authorList>
    </citation>
    <scope>NUCLEOTIDE SEQUENCE</scope>
    <source>
        <strain evidence="2">Ct3o911</strain>
    </source>
</reference>
<name>A0A8S5LJM6_9CAUD</name>
<dbReference type="InterPro" id="IPR032675">
    <property type="entry name" value="LRR_dom_sf"/>
</dbReference>
<evidence type="ECO:0000259" key="1">
    <source>
        <dbReference type="Pfam" id="PF19789"/>
    </source>
</evidence>
<protein>
    <recommendedName>
        <fullName evidence="1">DUF6273 domain-containing protein</fullName>
    </recommendedName>
</protein>
<evidence type="ECO:0000313" key="2">
    <source>
        <dbReference type="EMBL" id="DAD70222.1"/>
    </source>
</evidence>
<dbReference type="SUPFAM" id="SSF52047">
    <property type="entry name" value="RNI-like"/>
    <property type="match status" value="1"/>
</dbReference>
<dbReference type="Gene3D" id="3.80.10.10">
    <property type="entry name" value="Ribonuclease Inhibitor"/>
    <property type="match status" value="1"/>
</dbReference>
<organism evidence="2">
    <name type="scientific">Siphoviridae sp. ct3o911</name>
    <dbReference type="NCBI Taxonomy" id="2827560"/>
    <lineage>
        <taxon>Viruses</taxon>
        <taxon>Duplodnaviria</taxon>
        <taxon>Heunggongvirae</taxon>
        <taxon>Uroviricota</taxon>
        <taxon>Caudoviricetes</taxon>
    </lineage>
</organism>
<feature type="domain" description="DUF6273" evidence="1">
    <location>
        <begin position="2105"/>
        <end position="2253"/>
    </location>
</feature>